<feature type="chain" id="PRO_5003512874" evidence="1">
    <location>
        <begin position="23"/>
        <end position="522"/>
    </location>
</feature>
<evidence type="ECO:0000313" key="2">
    <source>
        <dbReference type="EMBL" id="AEU34858.1"/>
    </source>
</evidence>
<dbReference type="RefSeq" id="WP_014263742.1">
    <property type="nucleotide sequence ID" value="NC_016631.1"/>
</dbReference>
<dbReference type="Proteomes" id="UP000007113">
    <property type="component" value="Chromosome"/>
</dbReference>
<gene>
    <name evidence="2" type="ordered locus">AciX8_0507</name>
</gene>
<organism evidence="2 3">
    <name type="scientific">Granulicella mallensis (strain ATCC BAA-1857 / DSM 23137 / MP5ACTX8)</name>
    <dbReference type="NCBI Taxonomy" id="682795"/>
    <lineage>
        <taxon>Bacteria</taxon>
        <taxon>Pseudomonadati</taxon>
        <taxon>Acidobacteriota</taxon>
        <taxon>Terriglobia</taxon>
        <taxon>Terriglobales</taxon>
        <taxon>Acidobacteriaceae</taxon>
        <taxon>Granulicella</taxon>
    </lineage>
</organism>
<keyword evidence="1" id="KW-0732">Signal</keyword>
<dbReference type="HOGENOM" id="CLU_526543_0_0_0"/>
<evidence type="ECO:0000256" key="1">
    <source>
        <dbReference type="SAM" id="SignalP"/>
    </source>
</evidence>
<name>G8NPD8_GRAMM</name>
<dbReference type="eggNOG" id="ENOG5033R4H">
    <property type="taxonomic scope" value="Bacteria"/>
</dbReference>
<dbReference type="NCBIfam" id="TIGR03436">
    <property type="entry name" value="acidobact_VWFA"/>
    <property type="match status" value="1"/>
</dbReference>
<protein>
    <submittedName>
        <fullName evidence="2">VWFA-related domain-containing protein</fullName>
    </submittedName>
</protein>
<feature type="signal peptide" evidence="1">
    <location>
        <begin position="1"/>
        <end position="22"/>
    </location>
</feature>
<accession>G8NPD8</accession>
<sequence precursor="true">MRNYSLRTALILPLTFVLSAMAPAMLGQTEQAAPTPESTLHVTSRLVVLDVVVIDSAGHFVPNLDRSQFTVTEDKVPQTIRNFDPPSGHEMPPGSAARLVVNSSADLPKIGNAPVNILVFDEVNTPFHHLAYARQMMEKYLQAQPEVLPVPTLFVAAGSMKIAVLHDYTQSRADLLESIKKHTSDLDFTTVMNSLNGGNGGADNGMVKTLGALTQIAESVRGVPGRKNIIWVGTGYGKAGDLNNMSQSDYDRVLAAIQRVTDRMLAARVTLYTIDPEGTAAADPGNAQQIDPTAMGGATGSYGDNMAFESFATATGGRVIGGRNDLESQIAQVSMEGTEYYTLAYAPTSTSGATRPYRRIRVTMKDPSLRVITREGYFGGDAPVAAVAPNKAKQSTDLKFDLLSAAKTTLVYSGLHVDATPGKNGYTLLVNANDLHFAEQPDGSRLAEVTVIEVCYAAKGKELAQHAAELKERLEASDQIGIGPSSRVGFSFPFLTPMGTASIRFVMRDAATGTLGSANVKP</sequence>
<dbReference type="AlphaFoldDB" id="G8NPD8"/>
<dbReference type="InterPro" id="IPR017802">
    <property type="entry name" value="VWFA-rel_acidobac-type"/>
</dbReference>
<proteinExistence type="predicted"/>
<dbReference type="KEGG" id="gma:AciX8_0507"/>
<reference evidence="2 3" key="1">
    <citation type="submission" date="2011-11" db="EMBL/GenBank/DDBJ databases">
        <title>Complete sequence of Granulicella mallensis MP5ACTX8.</title>
        <authorList>
            <consortium name="US DOE Joint Genome Institute"/>
            <person name="Lucas S."/>
            <person name="Copeland A."/>
            <person name="Lapidus A."/>
            <person name="Cheng J.-F."/>
            <person name="Goodwin L."/>
            <person name="Pitluck S."/>
            <person name="Peters L."/>
            <person name="Lu M."/>
            <person name="Detter J.C."/>
            <person name="Han C."/>
            <person name="Tapia R."/>
            <person name="Land M."/>
            <person name="Hauser L."/>
            <person name="Kyrpides N."/>
            <person name="Ivanova N."/>
            <person name="Mikhailova N."/>
            <person name="Pagani I."/>
            <person name="Rawat S."/>
            <person name="Mannisto M."/>
            <person name="Haggblom M."/>
            <person name="Woyke T."/>
        </authorList>
    </citation>
    <scope>NUCLEOTIDE SEQUENCE [LARGE SCALE GENOMIC DNA]</scope>
    <source>
        <strain evidence="3">ATCC BAA-1857 / DSM 23137 / MP5ACTX8</strain>
    </source>
</reference>
<evidence type="ECO:0000313" key="3">
    <source>
        <dbReference type="Proteomes" id="UP000007113"/>
    </source>
</evidence>
<keyword evidence="3" id="KW-1185">Reference proteome</keyword>
<dbReference type="EMBL" id="CP003130">
    <property type="protein sequence ID" value="AEU34858.1"/>
    <property type="molecule type" value="Genomic_DNA"/>
</dbReference>